<name>A0AAN9N1A9_CANGL</name>
<reference evidence="1 2" key="1">
    <citation type="submission" date="2024-01" db="EMBL/GenBank/DDBJ databases">
        <title>The genomes of 5 underutilized Papilionoideae crops provide insights into root nodulation and disease resistanc.</title>
        <authorList>
            <person name="Jiang F."/>
        </authorList>
    </citation>
    <scope>NUCLEOTIDE SEQUENCE [LARGE SCALE GENOMIC DNA]</scope>
    <source>
        <strain evidence="1">LVBAO_FW01</strain>
        <tissue evidence="1">Leaves</tissue>
    </source>
</reference>
<keyword evidence="2" id="KW-1185">Reference proteome</keyword>
<proteinExistence type="predicted"/>
<evidence type="ECO:0000313" key="1">
    <source>
        <dbReference type="EMBL" id="KAK7361854.1"/>
    </source>
</evidence>
<dbReference type="AlphaFoldDB" id="A0AAN9N1A9"/>
<evidence type="ECO:0000313" key="2">
    <source>
        <dbReference type="Proteomes" id="UP001367508"/>
    </source>
</evidence>
<dbReference type="Proteomes" id="UP001367508">
    <property type="component" value="Unassembled WGS sequence"/>
</dbReference>
<protein>
    <submittedName>
        <fullName evidence="1">Uncharacterized protein</fullName>
    </submittedName>
</protein>
<organism evidence="1 2">
    <name type="scientific">Canavalia gladiata</name>
    <name type="common">Sword bean</name>
    <name type="synonym">Dolichos gladiatus</name>
    <dbReference type="NCBI Taxonomy" id="3824"/>
    <lineage>
        <taxon>Eukaryota</taxon>
        <taxon>Viridiplantae</taxon>
        <taxon>Streptophyta</taxon>
        <taxon>Embryophyta</taxon>
        <taxon>Tracheophyta</taxon>
        <taxon>Spermatophyta</taxon>
        <taxon>Magnoliopsida</taxon>
        <taxon>eudicotyledons</taxon>
        <taxon>Gunneridae</taxon>
        <taxon>Pentapetalae</taxon>
        <taxon>rosids</taxon>
        <taxon>fabids</taxon>
        <taxon>Fabales</taxon>
        <taxon>Fabaceae</taxon>
        <taxon>Papilionoideae</taxon>
        <taxon>50 kb inversion clade</taxon>
        <taxon>NPAAA clade</taxon>
        <taxon>indigoferoid/millettioid clade</taxon>
        <taxon>Phaseoleae</taxon>
        <taxon>Canavalia</taxon>
    </lineage>
</organism>
<accession>A0AAN9N1A9</accession>
<sequence>MFVLVKKPPEVTDLRDGFGDIFICGWPQPCPEAGRIARKLIDGQRPALQLIVSSIRIPGGVVITDPRPPVIQRA</sequence>
<dbReference type="EMBL" id="JAYMYQ010000001">
    <property type="protein sequence ID" value="KAK7361854.1"/>
    <property type="molecule type" value="Genomic_DNA"/>
</dbReference>
<comment type="caution">
    <text evidence="1">The sequence shown here is derived from an EMBL/GenBank/DDBJ whole genome shotgun (WGS) entry which is preliminary data.</text>
</comment>
<gene>
    <name evidence="1" type="ORF">VNO77_03939</name>
</gene>